<sequence length="70" mass="7461">MEIDGDHPTAFDDFDLDLSFAPKGTAIAALMNTTSDPCVHSGPTRCGGVHRSRIARAMVLACRAARSDRS</sequence>
<dbReference type="KEGG" id="ahg:AHOG_27435"/>
<protein>
    <submittedName>
        <fullName evidence="1">Uncharacterized protein</fullName>
    </submittedName>
</protein>
<accession>A0A221WB79</accession>
<dbReference type="EMBL" id="CP022521">
    <property type="protein sequence ID" value="ASO23085.1"/>
    <property type="molecule type" value="Genomic_DNA"/>
</dbReference>
<dbReference type="AlphaFoldDB" id="A0A221WB79"/>
<keyword evidence="2" id="KW-1185">Reference proteome</keyword>
<dbReference type="Proteomes" id="UP000204221">
    <property type="component" value="Chromosome"/>
</dbReference>
<gene>
    <name evidence="1" type="ORF">AHOG_27435</name>
</gene>
<organism evidence="1 2">
    <name type="scientific">Actinoalloteichus hoggarensis</name>
    <dbReference type="NCBI Taxonomy" id="1470176"/>
    <lineage>
        <taxon>Bacteria</taxon>
        <taxon>Bacillati</taxon>
        <taxon>Actinomycetota</taxon>
        <taxon>Actinomycetes</taxon>
        <taxon>Pseudonocardiales</taxon>
        <taxon>Pseudonocardiaceae</taxon>
        <taxon>Actinoalloteichus</taxon>
    </lineage>
</organism>
<reference evidence="1 2" key="1">
    <citation type="submission" date="2017-07" db="EMBL/GenBank/DDBJ databases">
        <title>Complete genome sequence of Actinoalloteichus hoggarensis DSM 45943, type strain of Actinoalloteichus hoggarensis.</title>
        <authorList>
            <person name="Ruckert C."/>
            <person name="Nouioui I."/>
            <person name="Willmese J."/>
            <person name="van Wezel G."/>
            <person name="Klenk H.-P."/>
            <person name="Kalinowski J."/>
            <person name="Zotchev S.B."/>
        </authorList>
    </citation>
    <scope>NUCLEOTIDE SEQUENCE [LARGE SCALE GENOMIC DNA]</scope>
    <source>
        <strain evidence="1 2">DSM 45943</strain>
    </source>
</reference>
<name>A0A221WB79_9PSEU</name>
<proteinExistence type="predicted"/>
<evidence type="ECO:0000313" key="1">
    <source>
        <dbReference type="EMBL" id="ASO23085.1"/>
    </source>
</evidence>
<evidence type="ECO:0000313" key="2">
    <source>
        <dbReference type="Proteomes" id="UP000204221"/>
    </source>
</evidence>